<keyword evidence="7" id="KW-0333">Golgi apparatus</keyword>
<dbReference type="WBParaSite" id="Pan_g22478.t2">
    <property type="protein sequence ID" value="Pan_g22478.t2"/>
    <property type="gene ID" value="Pan_g22478"/>
</dbReference>
<evidence type="ECO:0000256" key="10">
    <source>
        <dbReference type="SAM" id="Coils"/>
    </source>
</evidence>
<comment type="function">
    <text evidence="1">Positive regulator of amino acid starvation-induced autophagy.</text>
</comment>
<feature type="coiled-coil region" evidence="10">
    <location>
        <begin position="46"/>
        <end position="80"/>
    </location>
</feature>
<evidence type="ECO:0000256" key="7">
    <source>
        <dbReference type="ARBA" id="ARBA00023034"/>
    </source>
</evidence>
<evidence type="ECO:0000256" key="8">
    <source>
        <dbReference type="ARBA" id="ARBA00023054"/>
    </source>
</evidence>
<proteinExistence type="inferred from homology"/>
<dbReference type="AlphaFoldDB" id="A0A7E4VLU3"/>
<reference evidence="13" key="2">
    <citation type="submission" date="2020-10" db="UniProtKB">
        <authorList>
            <consortium name="WormBaseParasite"/>
        </authorList>
    </citation>
    <scope>IDENTIFICATION</scope>
</reference>
<dbReference type="Gene3D" id="1.20.5.170">
    <property type="match status" value="1"/>
</dbReference>
<comment type="similarity">
    <text evidence="5">Belongs to the SCOC family.</text>
</comment>
<evidence type="ECO:0000256" key="2">
    <source>
        <dbReference type="ARBA" id="ARBA00004255"/>
    </source>
</evidence>
<evidence type="ECO:0000313" key="12">
    <source>
        <dbReference type="Proteomes" id="UP000492821"/>
    </source>
</evidence>
<accession>A0A7E4VLU3</accession>
<evidence type="ECO:0000256" key="1">
    <source>
        <dbReference type="ARBA" id="ARBA00002743"/>
    </source>
</evidence>
<dbReference type="PANTHER" id="PTHR21614">
    <property type="entry name" value="SHORT COILED COIL PROTEIN"/>
    <property type="match status" value="1"/>
</dbReference>
<comment type="subcellular location">
    <subcellularLocation>
        <location evidence="3">Cytoplasm</location>
        <location evidence="3">Cytosol</location>
    </subcellularLocation>
    <subcellularLocation>
        <location evidence="2">Golgi apparatus membrane</location>
        <topology evidence="2">Peripheral membrane protein</topology>
        <orientation evidence="2">Cytoplasmic side</orientation>
    </subcellularLocation>
    <subcellularLocation>
        <location evidence="4">Golgi apparatus</location>
        <location evidence="4">trans-Golgi network</location>
    </subcellularLocation>
</comment>
<dbReference type="InterPro" id="IPR019357">
    <property type="entry name" value="SCOC"/>
</dbReference>
<evidence type="ECO:0000256" key="6">
    <source>
        <dbReference type="ARBA" id="ARBA00022490"/>
    </source>
</evidence>
<evidence type="ECO:0000256" key="3">
    <source>
        <dbReference type="ARBA" id="ARBA00004514"/>
    </source>
</evidence>
<feature type="region of interest" description="Disordered" evidence="11">
    <location>
        <begin position="1"/>
        <end position="43"/>
    </location>
</feature>
<dbReference type="Pfam" id="PF10224">
    <property type="entry name" value="DUF2205"/>
    <property type="match status" value="1"/>
</dbReference>
<evidence type="ECO:0000256" key="11">
    <source>
        <dbReference type="SAM" id="MobiDB-lite"/>
    </source>
</evidence>
<evidence type="ECO:0000313" key="13">
    <source>
        <dbReference type="WBParaSite" id="Pan_g22478.t2"/>
    </source>
</evidence>
<dbReference type="PANTHER" id="PTHR21614:SF0">
    <property type="entry name" value="GEO08385P1"/>
    <property type="match status" value="1"/>
</dbReference>
<evidence type="ECO:0000256" key="9">
    <source>
        <dbReference type="ARBA" id="ARBA00023136"/>
    </source>
</evidence>
<sequence>MSNEDHSADFPLADDESVPNQLQESARRPKPAQPLPCEEVEDQEEKARLITQILELQNTLEDLSQRVDIVKEESLKLSSENQVLGRYIQNLMSSSSVFHPANSRSATNKNDDYEW</sequence>
<evidence type="ECO:0000256" key="5">
    <source>
        <dbReference type="ARBA" id="ARBA00010880"/>
    </source>
</evidence>
<keyword evidence="6" id="KW-0963">Cytoplasm</keyword>
<protein>
    <submittedName>
        <fullName evidence="13">Short coiled-coil protein</fullName>
    </submittedName>
</protein>
<dbReference type="GO" id="GO:0000139">
    <property type="term" value="C:Golgi membrane"/>
    <property type="evidence" value="ECO:0007669"/>
    <property type="project" value="UniProtKB-SubCell"/>
</dbReference>
<keyword evidence="8 10" id="KW-0175">Coiled coil</keyword>
<reference evidence="12" key="1">
    <citation type="journal article" date="2013" name="Genetics">
        <title>The draft genome and transcriptome of Panagrellus redivivus are shaped by the harsh demands of a free-living lifestyle.</title>
        <authorList>
            <person name="Srinivasan J."/>
            <person name="Dillman A.R."/>
            <person name="Macchietto M.G."/>
            <person name="Heikkinen L."/>
            <person name="Lakso M."/>
            <person name="Fracchia K.M."/>
            <person name="Antoshechkin I."/>
            <person name="Mortazavi A."/>
            <person name="Wong G."/>
            <person name="Sternberg P.W."/>
        </authorList>
    </citation>
    <scope>NUCLEOTIDE SEQUENCE [LARGE SCALE GENOMIC DNA]</scope>
    <source>
        <strain evidence="12">MT8872</strain>
    </source>
</reference>
<dbReference type="GO" id="GO:0005802">
    <property type="term" value="C:trans-Golgi network"/>
    <property type="evidence" value="ECO:0007669"/>
    <property type="project" value="TreeGrafter"/>
</dbReference>
<dbReference type="Proteomes" id="UP000492821">
    <property type="component" value="Unassembled WGS sequence"/>
</dbReference>
<name>A0A7E4VLU3_PANRE</name>
<organism evidence="12 13">
    <name type="scientific">Panagrellus redivivus</name>
    <name type="common">Microworm</name>
    <dbReference type="NCBI Taxonomy" id="6233"/>
    <lineage>
        <taxon>Eukaryota</taxon>
        <taxon>Metazoa</taxon>
        <taxon>Ecdysozoa</taxon>
        <taxon>Nematoda</taxon>
        <taxon>Chromadorea</taxon>
        <taxon>Rhabditida</taxon>
        <taxon>Tylenchina</taxon>
        <taxon>Panagrolaimomorpha</taxon>
        <taxon>Panagrolaimoidea</taxon>
        <taxon>Panagrolaimidae</taxon>
        <taxon>Panagrellus</taxon>
    </lineage>
</organism>
<keyword evidence="12" id="KW-1185">Reference proteome</keyword>
<evidence type="ECO:0000256" key="4">
    <source>
        <dbReference type="ARBA" id="ARBA00004601"/>
    </source>
</evidence>
<dbReference type="GO" id="GO:0005829">
    <property type="term" value="C:cytosol"/>
    <property type="evidence" value="ECO:0007669"/>
    <property type="project" value="UniProtKB-SubCell"/>
</dbReference>
<keyword evidence="9" id="KW-0472">Membrane</keyword>